<keyword evidence="2" id="KW-1185">Reference proteome</keyword>
<gene>
    <name evidence="1" type="ORF">EGV54_04785</name>
</gene>
<dbReference type="RefSeq" id="WP_110178976.1">
    <property type="nucleotide sequence ID" value="NZ_CAJESP010000003.1"/>
</dbReference>
<sequence>MKTNEITLEIELPYDFRIIRRGDSDNLELESLEYDFDIKERKKKNTKSWKFRGFYASVQAATRGYIKECPKRRMKGKVSLNDVVSMLKEVERIADKVSWSNMR</sequence>
<organism evidence="1 2">
    <name type="scientific">Staphylococcus pseudintermedius</name>
    <dbReference type="NCBI Taxonomy" id="283734"/>
    <lineage>
        <taxon>Bacteria</taxon>
        <taxon>Bacillati</taxon>
        <taxon>Bacillota</taxon>
        <taxon>Bacilli</taxon>
        <taxon>Bacillales</taxon>
        <taxon>Staphylococcaceae</taxon>
        <taxon>Staphylococcus</taxon>
        <taxon>Staphylococcus intermedius group</taxon>
    </lineage>
</organism>
<dbReference type="EMBL" id="AAXKXX010000004">
    <property type="protein sequence ID" value="EGQ4384407.1"/>
    <property type="molecule type" value="Genomic_DNA"/>
</dbReference>
<dbReference type="AlphaFoldDB" id="A0A8H9BY56"/>
<evidence type="ECO:0000313" key="2">
    <source>
        <dbReference type="Proteomes" id="UP000600220"/>
    </source>
</evidence>
<protein>
    <submittedName>
        <fullName evidence="1">Uncharacterized protein</fullName>
    </submittedName>
</protein>
<dbReference type="Proteomes" id="UP000600220">
    <property type="component" value="Unassembled WGS sequence"/>
</dbReference>
<reference evidence="1 2" key="1">
    <citation type="submission" date="2018-11" db="EMBL/GenBank/DDBJ databases">
        <authorList>
            <consortium name="Veterinary Laboratory Investigation and Response Network"/>
        </authorList>
    </citation>
    <scope>NUCLEOTIDE SEQUENCE [LARGE SCALE GENOMIC DNA]</scope>
    <source>
        <strain evidence="1 2">SPSE-18-VL-LA-PA-Ryan-0021</strain>
    </source>
</reference>
<comment type="caution">
    <text evidence="1">The sequence shown here is derived from an EMBL/GenBank/DDBJ whole genome shotgun (WGS) entry which is preliminary data.</text>
</comment>
<proteinExistence type="predicted"/>
<evidence type="ECO:0000313" key="1">
    <source>
        <dbReference type="EMBL" id="EGQ4384407.1"/>
    </source>
</evidence>
<name>A0A8H9BY56_STAPS</name>
<accession>A0A8H9BY56</accession>